<dbReference type="Pfam" id="PF02272">
    <property type="entry name" value="DHHA1"/>
    <property type="match status" value="1"/>
</dbReference>
<keyword evidence="4" id="KW-0378">Hydrolase</keyword>
<evidence type="ECO:0000259" key="6">
    <source>
        <dbReference type="Pfam" id="PF01368"/>
    </source>
</evidence>
<sequence>MLYPKTRWIVQDKNDQIAKELAEQLNIAPLLASLLINRGLNDVNKAKSFLYTDNVEFHNPFLFEDMEKSVNRIKYAIETNEPILIFGDYDADGVTSTSVMMDILTKMNANVSYYIPNRFTEGYGPNENAFREAWDRGIKLIITVDTGISAVNEIKLANDLGMDVIITDHHEPGNILPEAFSIIHPKLPHSNYPFSELAGVGVAFKLAHAIYGELPEELLDLVAMGTIADLVPLHGENRLLVKSGLEKLTHTTRLGLQALCKISGTKLSEINEETVGFAIGPRLNAAGRMNHAAPAVELLRTTDIDMAEQLAEEIDLMNKDRQQYVTEITNEAVAMVERDFHPNENNVIVIGKEGWSAGVIGIVASRLVDRFYRPVIVLSYDNNTGLAKGSARSILGFDLYKNLSAMSHLLPHFGGHPMAAGMTLNIEDVDLLRQKLNEACGNQLSAEDFIPVTELDASLDIDEINIEAIAQLDLLAPYGMGNPKPKVIIQSIVANDVRKIGANKNHLKVTLEKDGNKLDGVGFNIGHLADDISPDAKVSVIGELSINEWNNMRKPQIMMKDLAIHEWQLFDIRGNKQLDIADPMKLFIIFSEKNMNNFNDSHNILVVRNKEDASKLDINGRQIILFDLPQELDILDCLIRGKSPDRIYAHFYHEESQFFSILPTRDHFKWYYAFLLKRQTFDVNKFGQGLANHRGWSIETVKFMSQVFFELNFVTIEDGLIHINPEKQKKDLSDSPIYRQKQEQIMVEKLLLFSSNEELKSWFDERVAHTVSNEEEASAWI</sequence>
<dbReference type="InterPro" id="IPR004610">
    <property type="entry name" value="RecJ"/>
</dbReference>
<evidence type="ECO:0000256" key="2">
    <source>
        <dbReference type="ARBA" id="ARBA00019841"/>
    </source>
</evidence>
<feature type="domain" description="Single-stranded-DNA-specific exonuclease RecJ C-terminal" evidence="8">
    <location>
        <begin position="568"/>
        <end position="763"/>
    </location>
</feature>
<dbReference type="Gene3D" id="3.10.310.30">
    <property type="match status" value="1"/>
</dbReference>
<gene>
    <name evidence="10" type="primary">recJ</name>
    <name evidence="10" type="ORF">KHA93_08940</name>
</gene>
<dbReference type="GO" id="GO:0006281">
    <property type="term" value="P:DNA repair"/>
    <property type="evidence" value="ECO:0007669"/>
    <property type="project" value="InterPro"/>
</dbReference>
<dbReference type="GO" id="GO:0008409">
    <property type="term" value="F:5'-3' exonuclease activity"/>
    <property type="evidence" value="ECO:0007669"/>
    <property type="project" value="InterPro"/>
</dbReference>
<keyword evidence="3" id="KW-0540">Nuclease</keyword>
<evidence type="ECO:0000313" key="10">
    <source>
        <dbReference type="EMBL" id="MBS4199781.1"/>
    </source>
</evidence>
<dbReference type="GO" id="GO:0006310">
    <property type="term" value="P:DNA recombination"/>
    <property type="evidence" value="ECO:0007669"/>
    <property type="project" value="InterPro"/>
</dbReference>
<keyword evidence="11" id="KW-1185">Reference proteome</keyword>
<dbReference type="Gene3D" id="3.90.1640.30">
    <property type="match status" value="1"/>
</dbReference>
<dbReference type="Proteomes" id="UP000682713">
    <property type="component" value="Unassembled WGS sequence"/>
</dbReference>
<dbReference type="Pfam" id="PF01368">
    <property type="entry name" value="DHH"/>
    <property type="match status" value="1"/>
</dbReference>
<dbReference type="InterPro" id="IPR051673">
    <property type="entry name" value="SSDNA_exonuclease_RecJ"/>
</dbReference>
<evidence type="ECO:0000259" key="8">
    <source>
        <dbReference type="Pfam" id="PF10141"/>
    </source>
</evidence>
<evidence type="ECO:0000259" key="7">
    <source>
        <dbReference type="Pfam" id="PF02272"/>
    </source>
</evidence>
<feature type="domain" description="DHHA1" evidence="7">
    <location>
        <begin position="346"/>
        <end position="440"/>
    </location>
</feature>
<dbReference type="InterPro" id="IPR001667">
    <property type="entry name" value="DDH_dom"/>
</dbReference>
<dbReference type="AlphaFoldDB" id="A0A942TKC4"/>
<dbReference type="Pfam" id="PF10141">
    <property type="entry name" value="ssDNA-exonuc_C"/>
    <property type="match status" value="1"/>
</dbReference>
<evidence type="ECO:0000259" key="9">
    <source>
        <dbReference type="Pfam" id="PF17768"/>
    </source>
</evidence>
<dbReference type="InterPro" id="IPR041122">
    <property type="entry name" value="RecJ_OB"/>
</dbReference>
<dbReference type="RefSeq" id="WP_213110426.1">
    <property type="nucleotide sequence ID" value="NZ_JAGYPJ010000001.1"/>
</dbReference>
<name>A0A942TKC4_9BACI</name>
<accession>A0A942TKC4</accession>
<dbReference type="InterPro" id="IPR018779">
    <property type="entry name" value="RecJ_C"/>
</dbReference>
<comment type="caution">
    <text evidence="10">The sequence shown here is derived from an EMBL/GenBank/DDBJ whole genome shotgun (WGS) entry which is preliminary data.</text>
</comment>
<evidence type="ECO:0000256" key="4">
    <source>
        <dbReference type="ARBA" id="ARBA00022801"/>
    </source>
</evidence>
<evidence type="ECO:0000256" key="5">
    <source>
        <dbReference type="ARBA" id="ARBA00022839"/>
    </source>
</evidence>
<feature type="domain" description="DDH" evidence="6">
    <location>
        <begin position="83"/>
        <end position="226"/>
    </location>
</feature>
<feature type="domain" description="RecJ OB" evidence="9">
    <location>
        <begin position="455"/>
        <end position="561"/>
    </location>
</feature>
<dbReference type="EMBL" id="JAGYPJ010000001">
    <property type="protein sequence ID" value="MBS4199781.1"/>
    <property type="molecule type" value="Genomic_DNA"/>
</dbReference>
<dbReference type="PANTHER" id="PTHR30255">
    <property type="entry name" value="SINGLE-STRANDED-DNA-SPECIFIC EXONUCLEASE RECJ"/>
    <property type="match status" value="1"/>
</dbReference>
<evidence type="ECO:0000313" key="11">
    <source>
        <dbReference type="Proteomes" id="UP000682713"/>
    </source>
</evidence>
<dbReference type="Pfam" id="PF17768">
    <property type="entry name" value="RecJ_OB"/>
    <property type="match status" value="1"/>
</dbReference>
<dbReference type="GO" id="GO:0003676">
    <property type="term" value="F:nucleic acid binding"/>
    <property type="evidence" value="ECO:0007669"/>
    <property type="project" value="InterPro"/>
</dbReference>
<comment type="similarity">
    <text evidence="1">Belongs to the RecJ family.</text>
</comment>
<reference evidence="10 11" key="1">
    <citation type="submission" date="2021-05" db="EMBL/GenBank/DDBJ databases">
        <title>Novel Bacillus species.</title>
        <authorList>
            <person name="Liu G."/>
        </authorList>
    </citation>
    <scope>NUCLEOTIDE SEQUENCE [LARGE SCALE GENOMIC DNA]</scope>
    <source>
        <strain evidence="10 11">FJAT-49732</strain>
    </source>
</reference>
<dbReference type="InterPro" id="IPR003156">
    <property type="entry name" value="DHHA1_dom"/>
</dbReference>
<dbReference type="InterPro" id="IPR038763">
    <property type="entry name" value="DHH_sf"/>
</dbReference>
<organism evidence="10 11">
    <name type="scientific">Lederbergia citrisecunda</name>
    <dbReference type="NCBI Taxonomy" id="2833583"/>
    <lineage>
        <taxon>Bacteria</taxon>
        <taxon>Bacillati</taxon>
        <taxon>Bacillota</taxon>
        <taxon>Bacilli</taxon>
        <taxon>Bacillales</taxon>
        <taxon>Bacillaceae</taxon>
        <taxon>Lederbergia</taxon>
    </lineage>
</organism>
<dbReference type="NCBIfam" id="TIGR00644">
    <property type="entry name" value="recJ"/>
    <property type="match status" value="1"/>
</dbReference>
<dbReference type="SUPFAM" id="SSF64182">
    <property type="entry name" value="DHH phosphoesterases"/>
    <property type="match status" value="1"/>
</dbReference>
<keyword evidence="5 10" id="KW-0269">Exonuclease</keyword>
<dbReference type="PANTHER" id="PTHR30255:SF2">
    <property type="entry name" value="SINGLE-STRANDED-DNA-SPECIFIC EXONUCLEASE RECJ"/>
    <property type="match status" value="1"/>
</dbReference>
<proteinExistence type="inferred from homology"/>
<protein>
    <recommendedName>
        <fullName evidence="2">Single-stranded-DNA-specific exonuclease RecJ</fullName>
    </recommendedName>
</protein>
<evidence type="ECO:0000256" key="1">
    <source>
        <dbReference type="ARBA" id="ARBA00005915"/>
    </source>
</evidence>
<evidence type="ECO:0000256" key="3">
    <source>
        <dbReference type="ARBA" id="ARBA00022722"/>
    </source>
</evidence>